<evidence type="ECO:0000313" key="2">
    <source>
        <dbReference type="Proteomes" id="UP000236723"/>
    </source>
</evidence>
<keyword evidence="2" id="KW-1185">Reference proteome</keyword>
<name>A0A1H6EBP5_9ACTN</name>
<accession>A0A1H6EBP5</accession>
<dbReference type="OrthoDB" id="3871273at2"/>
<proteinExistence type="predicted"/>
<dbReference type="RefSeq" id="WP_103945043.1">
    <property type="nucleotide sequence ID" value="NZ_FNVO01000073.1"/>
</dbReference>
<reference evidence="2" key="1">
    <citation type="submission" date="2016-10" db="EMBL/GenBank/DDBJ databases">
        <authorList>
            <person name="Varghese N."/>
            <person name="Submissions S."/>
        </authorList>
    </citation>
    <scope>NUCLEOTIDE SEQUENCE [LARGE SCALE GENOMIC DNA]</scope>
    <source>
        <strain evidence="2">DSM 43163</strain>
    </source>
</reference>
<gene>
    <name evidence="1" type="ORF">SAMN04489712_1731</name>
</gene>
<dbReference type="AlphaFoldDB" id="A0A1H6EBP5"/>
<evidence type="ECO:0000313" key="1">
    <source>
        <dbReference type="EMBL" id="SEG95187.1"/>
    </source>
</evidence>
<protein>
    <submittedName>
        <fullName evidence="1">Uncharacterized protein</fullName>
    </submittedName>
</protein>
<organism evidence="1 2">
    <name type="scientific">Thermomonospora echinospora</name>
    <dbReference type="NCBI Taxonomy" id="1992"/>
    <lineage>
        <taxon>Bacteria</taxon>
        <taxon>Bacillati</taxon>
        <taxon>Actinomycetota</taxon>
        <taxon>Actinomycetes</taxon>
        <taxon>Streptosporangiales</taxon>
        <taxon>Thermomonosporaceae</taxon>
        <taxon>Thermomonospora</taxon>
    </lineage>
</organism>
<sequence length="120" mass="12951">MQAFQTGEIPHGFAINENGGLIHYKYAIVLAVPMANQSGWSGDGFLSFGSDWADVRLRVAIHNGSTWSVIKTYDVTAGGLRVGDQLPASSQKVSIGRVKKGPNDTVDNAPVSWLLQYQTT</sequence>
<dbReference type="EMBL" id="FNVO01000073">
    <property type="protein sequence ID" value="SEG95187.1"/>
    <property type="molecule type" value="Genomic_DNA"/>
</dbReference>
<dbReference type="Proteomes" id="UP000236723">
    <property type="component" value="Unassembled WGS sequence"/>
</dbReference>